<name>A0A0P1A6I2_PLAHL</name>
<dbReference type="GeneID" id="59053124"/>
<protein>
    <submittedName>
        <fullName evidence="1">Uncharacterized protein</fullName>
    </submittedName>
</protein>
<organism evidence="1 2">
    <name type="scientific">Plasmopara halstedii</name>
    <name type="common">Downy mildew of sunflower</name>
    <dbReference type="NCBI Taxonomy" id="4781"/>
    <lineage>
        <taxon>Eukaryota</taxon>
        <taxon>Sar</taxon>
        <taxon>Stramenopiles</taxon>
        <taxon>Oomycota</taxon>
        <taxon>Peronosporomycetes</taxon>
        <taxon>Peronosporales</taxon>
        <taxon>Peronosporaceae</taxon>
        <taxon>Plasmopara</taxon>
    </lineage>
</organism>
<dbReference type="EMBL" id="CCYD01000109">
    <property type="protein sequence ID" value="CEG35777.1"/>
    <property type="molecule type" value="Genomic_DNA"/>
</dbReference>
<dbReference type="RefSeq" id="XP_036262979.1">
    <property type="nucleotide sequence ID" value="XM_036407508.1"/>
</dbReference>
<keyword evidence="2" id="KW-1185">Reference proteome</keyword>
<dbReference type="AlphaFoldDB" id="A0A0P1A6I2"/>
<evidence type="ECO:0000313" key="2">
    <source>
        <dbReference type="Proteomes" id="UP000054928"/>
    </source>
</evidence>
<dbReference type="Proteomes" id="UP000054928">
    <property type="component" value="Unassembled WGS sequence"/>
</dbReference>
<reference evidence="2" key="1">
    <citation type="submission" date="2014-09" db="EMBL/GenBank/DDBJ databases">
        <authorList>
            <person name="Sharma Rahul"/>
            <person name="Thines Marco"/>
        </authorList>
    </citation>
    <scope>NUCLEOTIDE SEQUENCE [LARGE SCALE GENOMIC DNA]</scope>
</reference>
<sequence>MRLPTACLRNVINQQICVNKIPIFGLLKRQKQKLKLKNTVKPKKKFSMKRISHTTSFIKRDLSRRLHENVAVVTNIMAERIASSLNGI</sequence>
<evidence type="ECO:0000313" key="1">
    <source>
        <dbReference type="EMBL" id="CEG35777.1"/>
    </source>
</evidence>
<proteinExistence type="predicted"/>
<accession>A0A0P1A6I2</accession>